<feature type="transmembrane region" description="Helical" evidence="1">
    <location>
        <begin position="85"/>
        <end position="106"/>
    </location>
</feature>
<accession>A0A8D8DSQ6</accession>
<dbReference type="EMBL" id="HBUE01175060">
    <property type="protein sequence ID" value="CAG6517252.1"/>
    <property type="molecule type" value="Transcribed_RNA"/>
</dbReference>
<feature type="transmembrane region" description="Helical" evidence="1">
    <location>
        <begin position="20"/>
        <end position="39"/>
    </location>
</feature>
<keyword evidence="1" id="KW-0472">Membrane</keyword>
<feature type="transmembrane region" description="Helical" evidence="1">
    <location>
        <begin position="60"/>
        <end position="79"/>
    </location>
</feature>
<dbReference type="EMBL" id="HBUE01280579">
    <property type="protein sequence ID" value="CAG6568773.1"/>
    <property type="molecule type" value="Transcribed_RNA"/>
</dbReference>
<keyword evidence="1" id="KW-0812">Transmembrane</keyword>
<dbReference type="EMBL" id="HBUE01175061">
    <property type="protein sequence ID" value="CAG6517253.1"/>
    <property type="molecule type" value="Transcribed_RNA"/>
</dbReference>
<organism evidence="2">
    <name type="scientific">Culex pipiens</name>
    <name type="common">House mosquito</name>
    <dbReference type="NCBI Taxonomy" id="7175"/>
    <lineage>
        <taxon>Eukaryota</taxon>
        <taxon>Metazoa</taxon>
        <taxon>Ecdysozoa</taxon>
        <taxon>Arthropoda</taxon>
        <taxon>Hexapoda</taxon>
        <taxon>Insecta</taxon>
        <taxon>Pterygota</taxon>
        <taxon>Neoptera</taxon>
        <taxon>Endopterygota</taxon>
        <taxon>Diptera</taxon>
        <taxon>Nematocera</taxon>
        <taxon>Culicoidea</taxon>
        <taxon>Culicidae</taxon>
        <taxon>Culicinae</taxon>
        <taxon>Culicini</taxon>
        <taxon>Culex</taxon>
        <taxon>Culex</taxon>
    </lineage>
</organism>
<evidence type="ECO:0000313" key="2">
    <source>
        <dbReference type="EMBL" id="CAG6517253.1"/>
    </source>
</evidence>
<reference evidence="2" key="1">
    <citation type="submission" date="2021-05" db="EMBL/GenBank/DDBJ databases">
        <authorList>
            <person name="Alioto T."/>
            <person name="Alioto T."/>
            <person name="Gomez Garrido J."/>
        </authorList>
    </citation>
    <scope>NUCLEOTIDE SEQUENCE</scope>
</reference>
<keyword evidence="1" id="KW-1133">Transmembrane helix</keyword>
<dbReference type="EMBL" id="HBUE01280584">
    <property type="protein sequence ID" value="CAG6568777.1"/>
    <property type="molecule type" value="Transcribed_RNA"/>
</dbReference>
<proteinExistence type="predicted"/>
<name>A0A8D8DSQ6_CULPI</name>
<dbReference type="EMBL" id="HBUE01280583">
    <property type="protein sequence ID" value="CAG6568776.1"/>
    <property type="molecule type" value="Transcribed_RNA"/>
</dbReference>
<protein>
    <submittedName>
        <fullName evidence="2">(northern house mosquito) hypothetical protein</fullName>
    </submittedName>
</protein>
<dbReference type="EMBL" id="HBUE01175059">
    <property type="protein sequence ID" value="CAG6517251.1"/>
    <property type="molecule type" value="Transcribed_RNA"/>
</dbReference>
<dbReference type="EMBL" id="HBUE01060836">
    <property type="protein sequence ID" value="CAG6468528.1"/>
    <property type="molecule type" value="Transcribed_RNA"/>
</dbReference>
<dbReference type="EMBL" id="HBUE01280582">
    <property type="protein sequence ID" value="CAG6568775.1"/>
    <property type="molecule type" value="Transcribed_RNA"/>
</dbReference>
<evidence type="ECO:0000256" key="1">
    <source>
        <dbReference type="SAM" id="Phobius"/>
    </source>
</evidence>
<dbReference type="AlphaFoldDB" id="A0A8D8DSQ6"/>
<sequence length="108" mass="12867">MPEILVWFRFSSCNYVQRAVQGVGISYVFLRFTIFTRLFNIHLEGFNNFVRFASKIVRTISILFAFCRLTFLIGFFIFDQMSLEIIFRFASLAGLMFNQHFVIRFFDC</sequence>
<dbReference type="EMBL" id="HBUE01175056">
    <property type="protein sequence ID" value="CAG6517249.1"/>
    <property type="molecule type" value="Transcribed_RNA"/>
</dbReference>